<proteinExistence type="inferred from homology"/>
<dbReference type="GO" id="GO:0005524">
    <property type="term" value="F:ATP binding"/>
    <property type="evidence" value="ECO:0007669"/>
    <property type="project" value="UniProtKB-UniRule"/>
</dbReference>
<dbReference type="GO" id="GO:0004674">
    <property type="term" value="F:protein serine/threonine kinase activity"/>
    <property type="evidence" value="ECO:0007669"/>
    <property type="project" value="TreeGrafter"/>
</dbReference>
<evidence type="ECO:0000256" key="6">
    <source>
        <dbReference type="PROSITE-ProRule" id="PRU10141"/>
    </source>
</evidence>
<dbReference type="Gene3D" id="3.40.50.200">
    <property type="entry name" value="Peptidase S8/S53 domain"/>
    <property type="match status" value="1"/>
</dbReference>
<evidence type="ECO:0000256" key="3">
    <source>
        <dbReference type="ARBA" id="ARBA00022777"/>
    </source>
</evidence>
<name>A0AAW1PLU7_9CHLO</name>
<evidence type="ECO:0000256" key="8">
    <source>
        <dbReference type="SAM" id="Phobius"/>
    </source>
</evidence>
<comment type="similarity">
    <text evidence="5">Belongs to the peptidase S8 family.</text>
</comment>
<reference evidence="11 12" key="1">
    <citation type="journal article" date="2024" name="Nat. Commun.">
        <title>Phylogenomics reveals the evolutionary origins of lichenization in chlorophyte algae.</title>
        <authorList>
            <person name="Puginier C."/>
            <person name="Libourel C."/>
            <person name="Otte J."/>
            <person name="Skaloud P."/>
            <person name="Haon M."/>
            <person name="Grisel S."/>
            <person name="Petersen M."/>
            <person name="Berrin J.G."/>
            <person name="Delaux P.M."/>
            <person name="Dal Grande F."/>
            <person name="Keller J."/>
        </authorList>
    </citation>
    <scope>NUCLEOTIDE SEQUENCE [LARGE SCALE GENOMIC DNA]</scope>
    <source>
        <strain evidence="11 12">SAG 2043</strain>
    </source>
</reference>
<comment type="caution">
    <text evidence="11">The sequence shown here is derived from an EMBL/GenBank/DDBJ whole genome shotgun (WGS) entry which is preliminary data.</text>
</comment>
<keyword evidence="3" id="KW-0418">Kinase</keyword>
<evidence type="ECO:0000256" key="1">
    <source>
        <dbReference type="ARBA" id="ARBA00022679"/>
    </source>
</evidence>
<feature type="transmembrane region" description="Helical" evidence="8">
    <location>
        <begin position="688"/>
        <end position="710"/>
    </location>
</feature>
<feature type="region of interest" description="Disordered" evidence="7">
    <location>
        <begin position="261"/>
        <end position="282"/>
    </location>
</feature>
<feature type="region of interest" description="Disordered" evidence="7">
    <location>
        <begin position="1131"/>
        <end position="1153"/>
    </location>
</feature>
<organism evidence="11 12">
    <name type="scientific">[Myrmecia] bisecta</name>
    <dbReference type="NCBI Taxonomy" id="41462"/>
    <lineage>
        <taxon>Eukaryota</taxon>
        <taxon>Viridiplantae</taxon>
        <taxon>Chlorophyta</taxon>
        <taxon>core chlorophytes</taxon>
        <taxon>Trebouxiophyceae</taxon>
        <taxon>Trebouxiales</taxon>
        <taxon>Trebouxiaceae</taxon>
        <taxon>Myrmecia</taxon>
    </lineage>
</organism>
<dbReference type="InterPro" id="IPR017441">
    <property type="entry name" value="Protein_kinase_ATP_BS"/>
</dbReference>
<dbReference type="PROSITE" id="PS50011">
    <property type="entry name" value="PROTEIN_KINASE_DOM"/>
    <property type="match status" value="1"/>
</dbReference>
<feature type="compositionally biased region" description="Pro residues" evidence="7">
    <location>
        <begin position="264"/>
        <end position="281"/>
    </location>
</feature>
<dbReference type="PANTHER" id="PTHR44329:SF298">
    <property type="entry name" value="MIXED LINEAGE KINASE DOMAIN-LIKE PROTEIN"/>
    <property type="match status" value="1"/>
</dbReference>
<gene>
    <name evidence="11" type="ORF">WJX72_007093</name>
</gene>
<dbReference type="InterPro" id="IPR036852">
    <property type="entry name" value="Peptidase_S8/S53_dom_sf"/>
</dbReference>
<evidence type="ECO:0000259" key="10">
    <source>
        <dbReference type="PROSITE" id="PS50011"/>
    </source>
</evidence>
<feature type="compositionally biased region" description="Polar residues" evidence="7">
    <location>
        <begin position="1131"/>
        <end position="1143"/>
    </location>
</feature>
<evidence type="ECO:0000256" key="7">
    <source>
        <dbReference type="SAM" id="MobiDB-lite"/>
    </source>
</evidence>
<evidence type="ECO:0000256" key="9">
    <source>
        <dbReference type="SAM" id="SignalP"/>
    </source>
</evidence>
<keyword evidence="8" id="KW-1133">Transmembrane helix</keyword>
<feature type="domain" description="Protein kinase" evidence="10">
    <location>
        <begin position="803"/>
        <end position="1046"/>
    </location>
</feature>
<feature type="binding site" evidence="6">
    <location>
        <position position="831"/>
    </location>
    <ligand>
        <name>ATP</name>
        <dbReference type="ChEBI" id="CHEBI:30616"/>
    </ligand>
</feature>
<feature type="compositionally biased region" description="Polar residues" evidence="7">
    <location>
        <begin position="762"/>
        <end position="773"/>
    </location>
</feature>
<keyword evidence="8" id="KW-0812">Transmembrane</keyword>
<evidence type="ECO:0000256" key="4">
    <source>
        <dbReference type="ARBA" id="ARBA00022840"/>
    </source>
</evidence>
<dbReference type="PROSITE" id="PS00108">
    <property type="entry name" value="PROTEIN_KINASE_ST"/>
    <property type="match status" value="1"/>
</dbReference>
<keyword evidence="9" id="KW-0732">Signal</keyword>
<evidence type="ECO:0000256" key="5">
    <source>
        <dbReference type="PROSITE-ProRule" id="PRU01240"/>
    </source>
</evidence>
<feature type="signal peptide" evidence="9">
    <location>
        <begin position="1"/>
        <end position="16"/>
    </location>
</feature>
<dbReference type="PANTHER" id="PTHR44329">
    <property type="entry name" value="SERINE/THREONINE-PROTEIN KINASE TNNI3K-RELATED"/>
    <property type="match status" value="1"/>
</dbReference>
<dbReference type="SMART" id="SM00220">
    <property type="entry name" value="S_TKc"/>
    <property type="match status" value="1"/>
</dbReference>
<sequence>MSHLACALIGLTAVLSVVMQASRNATHAHIATLILRLSGDTIVPFTLAKQQDLLDAAESVVLPALGPIELVGFASFATGNRASYVDLQLRLVIPITSSQRTDPRAGSQAQVAPVVQQWAAAINGTGPPVAMRILFFTSAIADYGAVTSRLRRIVPITSTMEITGRDGGSMDGMRLSLLMATLRSLYVGGLCSSLVMGQYTAISTASSTKAYLSGGGGSGTLELICFAFSCASPDISGSDPCLDHAKGAIQNSTATVQALTAALSPPPPPKQPQGPPPPPPFLSASFNFQPFRALEPPAVLAERPQLLAHTNGSAAAAVPWWLDRINQAAEPLDGNATLSATGTGVNVYLVSSGVRASHQEFLSSNNVSRVLPFWGVNGADPLQDCADVGAGHGSGTYAASLIAGKQAGVARNATIYSVRVQDNCLAYEPAPVVQAVVAALDAVLAGFKAPGVLVIDAWFSQYATGLANGSDIDGALNDRLARAAVANLAVVVPAWTGVSPNMSDAGVGPCNETFAASAATIVVAGADMNFTRSPVSILGGPRSTDGSVDASCIGLWAPGGGWGATIQAADPSADDAFVSLVPGNRGAAFLAAGVVAQMLSAQPSLQPKDVTSALVDMSSAVLLRDDVPSAPNLVLVTDVTSDDSGPPVLIPAATPSAAVGAVPVASPMAARVGSAKTSLTGLSIGAKAGVAVGVFVAVVTAAGLLLFLYARRLRKKTSMKRNSNSFPDKAVERRLSNTNPFLSNMGSSDAQSGSDERHKAANSGSDKTNSGGTSSRASQRRLLASMSDWALEGEDIQLVKTADGKDWELGAGSFGRVVKGVRNDVQDVAVKMLFKMDPKMQQEFQHEIELMRYVSRDANIVQFYGICHIDDTLCLIAEYMSGGDLRQALNNDSSGELGWYRNGRHIALDVTRGLAFLHSKNIVHRDLKSKNILLKDGTAKIGDIGMAKLMTGTCLTADSALGTFAWAAPELLMGDRCTHKVDIYSLGLVFWELVTHETPVRGQVQVPQVPEQCPQEIADIIEMCMQRDPERRPSAKEVFRMLQSFPEELPVNPHLPRVCSCPPYPAQIPTTGSSEGMRFAGHPAGHTSLPPTLNMAAPSEDAGTTGCADPNAAKAFSGVLPAWLAPPATRVATSLQEEQPQSSGSGGKPPMPAWLQYVSAKAAKTGGAGMPGVR</sequence>
<keyword evidence="1" id="KW-0808">Transferase</keyword>
<dbReference type="CDD" id="cd13999">
    <property type="entry name" value="STKc_MAP3K-like"/>
    <property type="match status" value="1"/>
</dbReference>
<keyword evidence="12" id="KW-1185">Reference proteome</keyword>
<evidence type="ECO:0000313" key="11">
    <source>
        <dbReference type="EMBL" id="KAK9808962.1"/>
    </source>
</evidence>
<dbReference type="Pfam" id="PF00069">
    <property type="entry name" value="Pkinase"/>
    <property type="match status" value="1"/>
</dbReference>
<keyword evidence="2 6" id="KW-0547">Nucleotide-binding</keyword>
<feature type="compositionally biased region" description="Polar residues" evidence="7">
    <location>
        <begin position="737"/>
        <end position="753"/>
    </location>
</feature>
<dbReference type="Proteomes" id="UP001489004">
    <property type="component" value="Unassembled WGS sequence"/>
</dbReference>
<dbReference type="InterPro" id="IPR051681">
    <property type="entry name" value="Ser/Thr_Kinases-Pseudokinases"/>
</dbReference>
<feature type="chain" id="PRO_5043362813" description="Protein kinase domain-containing protein" evidence="9">
    <location>
        <begin position="17"/>
        <end position="1174"/>
    </location>
</feature>
<accession>A0AAW1PLU7</accession>
<dbReference type="InterPro" id="IPR008271">
    <property type="entry name" value="Ser/Thr_kinase_AS"/>
</dbReference>
<dbReference type="InterPro" id="IPR000719">
    <property type="entry name" value="Prot_kinase_dom"/>
</dbReference>
<dbReference type="SUPFAM" id="SSF56112">
    <property type="entry name" value="Protein kinase-like (PK-like)"/>
    <property type="match status" value="1"/>
</dbReference>
<keyword evidence="4 6" id="KW-0067">ATP-binding</keyword>
<evidence type="ECO:0000313" key="12">
    <source>
        <dbReference type="Proteomes" id="UP001489004"/>
    </source>
</evidence>
<keyword evidence="8" id="KW-0472">Membrane</keyword>
<dbReference type="GO" id="GO:0006508">
    <property type="term" value="P:proteolysis"/>
    <property type="evidence" value="ECO:0007669"/>
    <property type="project" value="InterPro"/>
</dbReference>
<dbReference type="PROSITE" id="PS51892">
    <property type="entry name" value="SUBTILASE"/>
    <property type="match status" value="1"/>
</dbReference>
<dbReference type="InterPro" id="IPR011009">
    <property type="entry name" value="Kinase-like_dom_sf"/>
</dbReference>
<dbReference type="PROSITE" id="PS00107">
    <property type="entry name" value="PROTEIN_KINASE_ATP"/>
    <property type="match status" value="1"/>
</dbReference>
<evidence type="ECO:0000256" key="2">
    <source>
        <dbReference type="ARBA" id="ARBA00022741"/>
    </source>
</evidence>
<dbReference type="Gene3D" id="1.10.510.10">
    <property type="entry name" value="Transferase(Phosphotransferase) domain 1"/>
    <property type="match status" value="1"/>
</dbReference>
<feature type="region of interest" description="Disordered" evidence="7">
    <location>
        <begin position="737"/>
        <end position="777"/>
    </location>
</feature>
<dbReference type="AlphaFoldDB" id="A0AAW1PLU7"/>
<dbReference type="SUPFAM" id="SSF52743">
    <property type="entry name" value="Subtilisin-like"/>
    <property type="match status" value="1"/>
</dbReference>
<dbReference type="GO" id="GO:0004252">
    <property type="term" value="F:serine-type endopeptidase activity"/>
    <property type="evidence" value="ECO:0007669"/>
    <property type="project" value="InterPro"/>
</dbReference>
<comment type="caution">
    <text evidence="5">Lacks conserved residue(s) required for the propagation of feature annotation.</text>
</comment>
<protein>
    <recommendedName>
        <fullName evidence="10">Protein kinase domain-containing protein</fullName>
    </recommendedName>
</protein>
<dbReference type="EMBL" id="JALJOR010000011">
    <property type="protein sequence ID" value="KAK9808962.1"/>
    <property type="molecule type" value="Genomic_DNA"/>
</dbReference>